<proteinExistence type="predicted"/>
<dbReference type="GO" id="GO:0034237">
    <property type="term" value="F:protein kinase A regulatory subunit binding"/>
    <property type="evidence" value="ECO:0007669"/>
    <property type="project" value="TreeGrafter"/>
</dbReference>
<feature type="compositionally biased region" description="Polar residues" evidence="1">
    <location>
        <begin position="115"/>
        <end position="126"/>
    </location>
</feature>
<feature type="region of interest" description="Disordered" evidence="1">
    <location>
        <begin position="40"/>
        <end position="172"/>
    </location>
</feature>
<dbReference type="EMBL" id="LSYS01006954">
    <property type="protein sequence ID" value="OPJ72602.1"/>
    <property type="molecule type" value="Genomic_DNA"/>
</dbReference>
<dbReference type="Proteomes" id="UP000190648">
    <property type="component" value="Unassembled WGS sequence"/>
</dbReference>
<evidence type="ECO:0000256" key="1">
    <source>
        <dbReference type="SAM" id="MobiDB-lite"/>
    </source>
</evidence>
<dbReference type="Pfam" id="PF04988">
    <property type="entry name" value="AKAP95"/>
    <property type="match status" value="1"/>
</dbReference>
<dbReference type="PANTHER" id="PTHR12190:SF6">
    <property type="entry name" value="A-KINASE ANCHOR PROTEIN 8"/>
    <property type="match status" value="1"/>
</dbReference>
<dbReference type="GO" id="GO:0016363">
    <property type="term" value="C:nuclear matrix"/>
    <property type="evidence" value="ECO:0007669"/>
    <property type="project" value="TreeGrafter"/>
</dbReference>
<dbReference type="PANTHER" id="PTHR12190">
    <property type="entry name" value="A-KINASE ANCHOR PROTEIN AKAP 8"/>
    <property type="match status" value="1"/>
</dbReference>
<accession>A0A1V4JK81</accession>
<dbReference type="AlphaFoldDB" id="A0A1V4JK81"/>
<feature type="compositionally biased region" description="Acidic residues" evidence="1">
    <location>
        <begin position="40"/>
        <end position="50"/>
    </location>
</feature>
<comment type="caution">
    <text evidence="2">The sequence shown here is derived from an EMBL/GenBank/DDBJ whole genome shotgun (WGS) entry which is preliminary data.</text>
</comment>
<reference evidence="2 3" key="1">
    <citation type="submission" date="2016-02" db="EMBL/GenBank/DDBJ databases">
        <title>Band-tailed pigeon sequencing and assembly.</title>
        <authorList>
            <person name="Soares A.E."/>
            <person name="Novak B.J."/>
            <person name="Rice E.S."/>
            <person name="O'Connell B."/>
            <person name="Chang D."/>
            <person name="Weber S."/>
            <person name="Shapiro B."/>
        </authorList>
    </citation>
    <scope>NUCLEOTIDE SEQUENCE [LARGE SCALE GENOMIC DNA]</scope>
    <source>
        <strain evidence="2">BTP2013</strain>
        <tissue evidence="2">Blood</tissue>
    </source>
</reference>
<dbReference type="GO" id="GO:0003677">
    <property type="term" value="F:DNA binding"/>
    <property type="evidence" value="ECO:0007669"/>
    <property type="project" value="InterPro"/>
</dbReference>
<organism evidence="2 3">
    <name type="scientific">Patagioenas fasciata monilis</name>
    <dbReference type="NCBI Taxonomy" id="372326"/>
    <lineage>
        <taxon>Eukaryota</taxon>
        <taxon>Metazoa</taxon>
        <taxon>Chordata</taxon>
        <taxon>Craniata</taxon>
        <taxon>Vertebrata</taxon>
        <taxon>Euteleostomi</taxon>
        <taxon>Archelosauria</taxon>
        <taxon>Archosauria</taxon>
        <taxon>Dinosauria</taxon>
        <taxon>Saurischia</taxon>
        <taxon>Theropoda</taxon>
        <taxon>Coelurosauria</taxon>
        <taxon>Aves</taxon>
        <taxon>Neognathae</taxon>
        <taxon>Neoaves</taxon>
        <taxon>Columbimorphae</taxon>
        <taxon>Columbiformes</taxon>
        <taxon>Columbidae</taxon>
        <taxon>Patagioenas</taxon>
    </lineage>
</organism>
<keyword evidence="3" id="KW-1185">Reference proteome</keyword>
<protein>
    <submittedName>
        <fullName evidence="2">Uncharacterized protein</fullName>
    </submittedName>
</protein>
<dbReference type="OrthoDB" id="8923935at2759"/>
<sequence length="172" mass="18347">MAAEQFKKTSLHVAKSVLNNKHIVKMLEKYLKGEDPFTDEIADQDVDDGLDGGATETPVTAEGDTVTTEPTEPTEPPQIAPESPKREEFLKNLGEQNQLLMPPFLQDDEPEEVTSAVTSEVTSDVTSAVPPEAPAPAGAAEDAENPPKSPISPQNEPEGRDEESGSVAAPTE</sequence>
<dbReference type="InterPro" id="IPR007071">
    <property type="entry name" value="AKAP95"/>
</dbReference>
<gene>
    <name evidence="2" type="ORF">AV530_008835</name>
</gene>
<name>A0A1V4JK81_PATFA</name>
<evidence type="ECO:0000313" key="2">
    <source>
        <dbReference type="EMBL" id="OPJ72602.1"/>
    </source>
</evidence>
<dbReference type="STRING" id="372326.A0A1V4JK81"/>
<evidence type="ECO:0000313" key="3">
    <source>
        <dbReference type="Proteomes" id="UP000190648"/>
    </source>
</evidence>